<evidence type="ECO:0000313" key="2">
    <source>
        <dbReference type="EMBL" id="SIR85277.1"/>
    </source>
</evidence>
<evidence type="ECO:0000313" key="3">
    <source>
        <dbReference type="Proteomes" id="UP000186914"/>
    </source>
</evidence>
<dbReference type="AlphaFoldDB" id="A0A1N7EAY0"/>
<keyword evidence="1" id="KW-0812">Transmembrane</keyword>
<gene>
    <name evidence="2" type="ORF">SAMN05421858_4180</name>
</gene>
<keyword evidence="1" id="KW-0472">Membrane</keyword>
<name>A0A1N7EAY0_9EURY</name>
<sequence length="54" mass="6055">MKITPQLLKELLTVVTMLTTFINTMTEMAHITNTRIVIVVLLACLLGLTLLVRD</sequence>
<evidence type="ECO:0000256" key="1">
    <source>
        <dbReference type="SAM" id="Phobius"/>
    </source>
</evidence>
<dbReference type="Proteomes" id="UP000186914">
    <property type="component" value="Unassembled WGS sequence"/>
</dbReference>
<organism evidence="2 3">
    <name type="scientific">Haladaptatus litoreus</name>
    <dbReference type="NCBI Taxonomy" id="553468"/>
    <lineage>
        <taxon>Archaea</taxon>
        <taxon>Methanobacteriati</taxon>
        <taxon>Methanobacteriota</taxon>
        <taxon>Stenosarchaea group</taxon>
        <taxon>Halobacteria</taxon>
        <taxon>Halobacteriales</taxon>
        <taxon>Haladaptataceae</taxon>
        <taxon>Haladaptatus</taxon>
    </lineage>
</organism>
<dbReference type="EMBL" id="FTNO01000005">
    <property type="protein sequence ID" value="SIR85277.1"/>
    <property type="molecule type" value="Genomic_DNA"/>
</dbReference>
<reference evidence="3" key="1">
    <citation type="submission" date="2017-01" db="EMBL/GenBank/DDBJ databases">
        <authorList>
            <person name="Varghese N."/>
            <person name="Submissions S."/>
        </authorList>
    </citation>
    <scope>NUCLEOTIDE SEQUENCE [LARGE SCALE GENOMIC DNA]</scope>
    <source>
        <strain evidence="3">CGMCC 1.7737</strain>
    </source>
</reference>
<feature type="transmembrane region" description="Helical" evidence="1">
    <location>
        <begin position="32"/>
        <end position="52"/>
    </location>
</feature>
<proteinExistence type="predicted"/>
<dbReference type="OrthoDB" id="378581at2157"/>
<keyword evidence="3" id="KW-1185">Reference proteome</keyword>
<protein>
    <submittedName>
        <fullName evidence="2">Uncharacterized protein</fullName>
    </submittedName>
</protein>
<keyword evidence="1" id="KW-1133">Transmembrane helix</keyword>
<dbReference type="RefSeq" id="WP_175609748.1">
    <property type="nucleotide sequence ID" value="NZ_FTNO01000005.1"/>
</dbReference>
<accession>A0A1N7EAY0</accession>